<feature type="region of interest" description="Disordered" evidence="1">
    <location>
        <begin position="1"/>
        <end position="32"/>
    </location>
</feature>
<dbReference type="EMBL" id="LSYS01009753">
    <property type="protein sequence ID" value="OPJ58787.1"/>
    <property type="molecule type" value="Genomic_DNA"/>
</dbReference>
<comment type="caution">
    <text evidence="2">The sequence shown here is derived from an EMBL/GenBank/DDBJ whole genome shotgun (WGS) entry which is preliminary data.</text>
</comment>
<protein>
    <submittedName>
        <fullName evidence="2">Uncharacterized protein</fullName>
    </submittedName>
</protein>
<gene>
    <name evidence="2" type="ORF">AV530_000540</name>
</gene>
<reference evidence="2 3" key="1">
    <citation type="submission" date="2016-02" db="EMBL/GenBank/DDBJ databases">
        <title>Band-tailed pigeon sequencing and assembly.</title>
        <authorList>
            <person name="Soares A.E."/>
            <person name="Novak B.J."/>
            <person name="Rice E.S."/>
            <person name="O'Connell B."/>
            <person name="Chang D."/>
            <person name="Weber S."/>
            <person name="Shapiro B."/>
        </authorList>
    </citation>
    <scope>NUCLEOTIDE SEQUENCE [LARGE SCALE GENOMIC DNA]</scope>
    <source>
        <strain evidence="2">BTP2013</strain>
        <tissue evidence="2">Blood</tissue>
    </source>
</reference>
<sequence length="73" mass="8174">MEEELTLLKRTSGCGKPTGETAGKPQYQSRTWHKEGKKPFTSCLDDKQTCAAILFSAVVSWDNKLQPEVTERS</sequence>
<evidence type="ECO:0000313" key="3">
    <source>
        <dbReference type="Proteomes" id="UP000190648"/>
    </source>
</evidence>
<proteinExistence type="predicted"/>
<dbReference type="AlphaFoldDB" id="A0A1V4IGW2"/>
<keyword evidence="3" id="KW-1185">Reference proteome</keyword>
<evidence type="ECO:0000256" key="1">
    <source>
        <dbReference type="SAM" id="MobiDB-lite"/>
    </source>
</evidence>
<name>A0A1V4IGW2_PATFA</name>
<evidence type="ECO:0000313" key="2">
    <source>
        <dbReference type="EMBL" id="OPJ58787.1"/>
    </source>
</evidence>
<organism evidence="2 3">
    <name type="scientific">Patagioenas fasciata monilis</name>
    <dbReference type="NCBI Taxonomy" id="372326"/>
    <lineage>
        <taxon>Eukaryota</taxon>
        <taxon>Metazoa</taxon>
        <taxon>Chordata</taxon>
        <taxon>Craniata</taxon>
        <taxon>Vertebrata</taxon>
        <taxon>Euteleostomi</taxon>
        <taxon>Archelosauria</taxon>
        <taxon>Archosauria</taxon>
        <taxon>Dinosauria</taxon>
        <taxon>Saurischia</taxon>
        <taxon>Theropoda</taxon>
        <taxon>Coelurosauria</taxon>
        <taxon>Aves</taxon>
        <taxon>Neognathae</taxon>
        <taxon>Neoaves</taxon>
        <taxon>Columbimorphae</taxon>
        <taxon>Columbiformes</taxon>
        <taxon>Columbidae</taxon>
        <taxon>Patagioenas</taxon>
    </lineage>
</organism>
<dbReference type="Proteomes" id="UP000190648">
    <property type="component" value="Unassembled WGS sequence"/>
</dbReference>
<accession>A0A1V4IGW2</accession>